<dbReference type="Proteomes" id="UP000636110">
    <property type="component" value="Unassembled WGS sequence"/>
</dbReference>
<evidence type="ECO:0000256" key="8">
    <source>
        <dbReference type="RuleBase" id="RU363032"/>
    </source>
</evidence>
<comment type="similarity">
    <text evidence="6">In the C-terminal section; belongs to the OsmX family.</text>
</comment>
<dbReference type="InterPro" id="IPR007210">
    <property type="entry name" value="ABC_Gly_betaine_transp_sub-bd"/>
</dbReference>
<organism evidence="10 11">
    <name type="scientific">Pedobacter gandavensis</name>
    <dbReference type="NCBI Taxonomy" id="2679963"/>
    <lineage>
        <taxon>Bacteria</taxon>
        <taxon>Pseudomonadati</taxon>
        <taxon>Bacteroidota</taxon>
        <taxon>Sphingobacteriia</taxon>
        <taxon>Sphingobacteriales</taxon>
        <taxon>Sphingobacteriaceae</taxon>
        <taxon>Pedobacter</taxon>
    </lineage>
</organism>
<keyword evidence="2 8" id="KW-0813">Transport</keyword>
<evidence type="ECO:0000256" key="3">
    <source>
        <dbReference type="ARBA" id="ARBA00022692"/>
    </source>
</evidence>
<evidence type="ECO:0000256" key="1">
    <source>
        <dbReference type="ARBA" id="ARBA00004651"/>
    </source>
</evidence>
<dbReference type="PROSITE" id="PS50928">
    <property type="entry name" value="ABC_TM1"/>
    <property type="match status" value="1"/>
</dbReference>
<evidence type="ECO:0000313" key="11">
    <source>
        <dbReference type="Proteomes" id="UP000636110"/>
    </source>
</evidence>
<feature type="transmembrane region" description="Helical" evidence="8">
    <location>
        <begin position="183"/>
        <end position="203"/>
    </location>
</feature>
<feature type="transmembrane region" description="Helical" evidence="8">
    <location>
        <begin position="137"/>
        <end position="163"/>
    </location>
</feature>
<dbReference type="Gene3D" id="1.10.3720.10">
    <property type="entry name" value="MetI-like"/>
    <property type="match status" value="1"/>
</dbReference>
<dbReference type="Pfam" id="PF00528">
    <property type="entry name" value="BPD_transp_1"/>
    <property type="match status" value="1"/>
</dbReference>
<comment type="caution">
    <text evidence="10">The sequence shown here is derived from an EMBL/GenBank/DDBJ whole genome shotgun (WGS) entry which is preliminary data.</text>
</comment>
<keyword evidence="5 8" id="KW-0472">Membrane</keyword>
<evidence type="ECO:0000259" key="9">
    <source>
        <dbReference type="PROSITE" id="PS50928"/>
    </source>
</evidence>
<dbReference type="InterPro" id="IPR035906">
    <property type="entry name" value="MetI-like_sf"/>
</dbReference>
<dbReference type="PANTHER" id="PTHR30177:SF4">
    <property type="entry name" value="OSMOPROTECTANT IMPORT PERMEASE PROTEIN OSMW"/>
    <property type="match status" value="1"/>
</dbReference>
<feature type="domain" description="ABC transmembrane type-1" evidence="9">
    <location>
        <begin position="23"/>
        <end position="202"/>
    </location>
</feature>
<feature type="transmembrane region" description="Helical" evidence="8">
    <location>
        <begin position="84"/>
        <end position="101"/>
    </location>
</feature>
<dbReference type="Gene3D" id="3.40.190.10">
    <property type="entry name" value="Periplasmic binding protein-like II"/>
    <property type="match status" value="2"/>
</dbReference>
<sequence>MNDRQQTLWNFMWEQKDKLVSQTVQHLGLTFTALVLAIAIGLPLGMFIARKRKWASGVLGFAGVLQTIPSIALLGFMIPLLGIGARPAIVALLVYALLPIIRNTYTGITGVNRDVVEAANALGMNKKQVLFHVELPLAMPVILAGIRTAAVINIGVATLASFIAAGGLGEFIFGGISLNNSNMILAGAIPAAFLAISLDFLLSRLQKLDMIKLKKISFVGLVLILAVLGYKLWPLMMADDDHGHDVSSIGAKLTAGFTPEFMGRQDGDLGLKAVYGLKIPTRVISDALMYKAAYEKEIDVISGYSTDGRLKAFDLVVLKDDKGIFPPYDAVPIVRQTALKKFPQLEAVLNQLAGKINDATMIDLNYRTDYLKQSPERVAKDFLMSVGLYKNPRNGNGEVLRIGSKIFGEQYILAQIYRMLIEGNTNYQVATKSGLGGTKICFDALVNDQIDFYPEYTGTGLLVLLAPAQSLLKEMGQDKEKVYDYVNKAFQQKYQVKWLKPIGFNNSYALMMREKQSKAIRVTTITELKKYIDTN</sequence>
<dbReference type="PANTHER" id="PTHR30177">
    <property type="entry name" value="GLYCINE BETAINE/L-PROLINE TRANSPORT SYSTEM PERMEASE PROTEIN PROW"/>
    <property type="match status" value="1"/>
</dbReference>
<accession>A0ABR6EQU7</accession>
<proteinExistence type="inferred from homology"/>
<dbReference type="Pfam" id="PF04069">
    <property type="entry name" value="OpuAC"/>
    <property type="match status" value="2"/>
</dbReference>
<dbReference type="SUPFAM" id="SSF53850">
    <property type="entry name" value="Periplasmic binding protein-like II"/>
    <property type="match status" value="2"/>
</dbReference>
<dbReference type="InterPro" id="IPR000515">
    <property type="entry name" value="MetI-like"/>
</dbReference>
<gene>
    <name evidence="10" type="ORF">GM920_01680</name>
</gene>
<feature type="transmembrane region" description="Helical" evidence="8">
    <location>
        <begin position="56"/>
        <end position="78"/>
    </location>
</feature>
<dbReference type="SUPFAM" id="SSF161098">
    <property type="entry name" value="MetI-like"/>
    <property type="match status" value="1"/>
</dbReference>
<feature type="transmembrane region" description="Helical" evidence="8">
    <location>
        <begin position="27"/>
        <end position="49"/>
    </location>
</feature>
<evidence type="ECO:0000256" key="2">
    <source>
        <dbReference type="ARBA" id="ARBA00022448"/>
    </source>
</evidence>
<dbReference type="InterPro" id="IPR051204">
    <property type="entry name" value="ABC_transp_perm/SBD"/>
</dbReference>
<comment type="similarity">
    <text evidence="8">Belongs to the binding-protein-dependent transport system permease family.</text>
</comment>
<evidence type="ECO:0000256" key="5">
    <source>
        <dbReference type="ARBA" id="ARBA00023136"/>
    </source>
</evidence>
<dbReference type="RefSeq" id="WP_182952878.1">
    <property type="nucleotide sequence ID" value="NZ_WNXC01000001.1"/>
</dbReference>
<evidence type="ECO:0000256" key="6">
    <source>
        <dbReference type="ARBA" id="ARBA00035642"/>
    </source>
</evidence>
<dbReference type="EMBL" id="WNXC01000001">
    <property type="protein sequence ID" value="MBB2147611.1"/>
    <property type="molecule type" value="Genomic_DNA"/>
</dbReference>
<feature type="transmembrane region" description="Helical" evidence="8">
    <location>
        <begin position="215"/>
        <end position="233"/>
    </location>
</feature>
<reference evidence="10 11" key="1">
    <citation type="submission" date="2019-11" db="EMBL/GenBank/DDBJ databases">
        <title>Description of Pedobacter sp. LMG 31462T.</title>
        <authorList>
            <person name="Carlier A."/>
            <person name="Qi S."/>
            <person name="Vandamme P."/>
        </authorList>
    </citation>
    <scope>NUCLEOTIDE SEQUENCE [LARGE SCALE GENOMIC DNA]</scope>
    <source>
        <strain evidence="10 11">LMG 31462</strain>
    </source>
</reference>
<evidence type="ECO:0000256" key="4">
    <source>
        <dbReference type="ARBA" id="ARBA00022989"/>
    </source>
</evidence>
<evidence type="ECO:0000313" key="10">
    <source>
        <dbReference type="EMBL" id="MBB2147611.1"/>
    </source>
</evidence>
<comment type="subcellular location">
    <subcellularLocation>
        <location evidence="1 8">Cell membrane</location>
        <topology evidence="1 8">Multi-pass membrane protein</topology>
    </subcellularLocation>
</comment>
<protein>
    <submittedName>
        <fullName evidence="10">ABC transporter permease subunit</fullName>
    </submittedName>
</protein>
<evidence type="ECO:0000256" key="7">
    <source>
        <dbReference type="ARBA" id="ARBA00035652"/>
    </source>
</evidence>
<keyword evidence="3 8" id="KW-0812">Transmembrane</keyword>
<comment type="similarity">
    <text evidence="7">In the N-terminal section; belongs to the binding-protein-dependent transport system permease family.</text>
</comment>
<keyword evidence="4 8" id="KW-1133">Transmembrane helix</keyword>
<name>A0ABR6EQU7_9SPHI</name>
<keyword evidence="11" id="KW-1185">Reference proteome</keyword>